<dbReference type="HOGENOM" id="CLU_827171_0_0_1"/>
<sequence length="336" mass="38215">MSTVLTVHHHMTSRELQKYFGVDQHKDVPEYDVTHPYQSTSAGTFLSYDLHSDHRSRRSTDIHDKRYNIRAFGKNMHLKLRENKRLLAPGLKVEEYQNGHVRRSELPMGTKHYIGEIEGDAKSIVALSYNDGLTGMIQTRDEPLFVRPIPRHLAAQVGHPTHATPHIVYRRAAKHLDSFEIDRGLAQMSAICVGAIAPSMSNDIGLQTAMIIAHELGHGLGKNLSLLNDIQLTVETAPDIIAETKIHENICLNLHIPGIRRHDLDVSGDGIESCWIELDRRKQKNVLIGCIYRYPRHENRELFYDNLRSEFSDLTGKGREVLVIGDTNQNFLRQTN</sequence>
<dbReference type="GO" id="GO:0008237">
    <property type="term" value="F:metallopeptidase activity"/>
    <property type="evidence" value="ECO:0007669"/>
    <property type="project" value="InterPro"/>
</dbReference>
<dbReference type="Gene3D" id="3.40.390.10">
    <property type="entry name" value="Collagenase (Catalytic Domain)"/>
    <property type="match status" value="1"/>
</dbReference>
<evidence type="ECO:0000313" key="3">
    <source>
        <dbReference type="EMBL" id="EDO36364.1"/>
    </source>
</evidence>
<dbReference type="InParanoid" id="A7SIU8"/>
<name>A7SIU8_NEMVE</name>
<dbReference type="InterPro" id="IPR024079">
    <property type="entry name" value="MetalloPept_cat_dom_sf"/>
</dbReference>
<dbReference type="PhylomeDB" id="A7SIU8"/>
<dbReference type="InterPro" id="IPR002870">
    <property type="entry name" value="Peptidase_M12B_N"/>
</dbReference>
<evidence type="ECO:0000256" key="1">
    <source>
        <dbReference type="ARBA" id="ARBA00023157"/>
    </source>
</evidence>
<dbReference type="PANTHER" id="PTHR11905">
    <property type="entry name" value="ADAM A DISINTEGRIN AND METALLOPROTEASE DOMAIN"/>
    <property type="match status" value="1"/>
</dbReference>
<feature type="domain" description="Peptidase M12B propeptide" evidence="2">
    <location>
        <begin position="32"/>
        <end position="118"/>
    </location>
</feature>
<dbReference type="EMBL" id="DS469672">
    <property type="protein sequence ID" value="EDO36364.1"/>
    <property type="molecule type" value="Genomic_DNA"/>
</dbReference>
<keyword evidence="1" id="KW-1015">Disulfide bond</keyword>
<dbReference type="Proteomes" id="UP000001593">
    <property type="component" value="Unassembled WGS sequence"/>
</dbReference>
<dbReference type="AlphaFoldDB" id="A7SIU8"/>
<reference evidence="3 4" key="1">
    <citation type="journal article" date="2007" name="Science">
        <title>Sea anemone genome reveals ancestral eumetazoan gene repertoire and genomic organization.</title>
        <authorList>
            <person name="Putnam N.H."/>
            <person name="Srivastava M."/>
            <person name="Hellsten U."/>
            <person name="Dirks B."/>
            <person name="Chapman J."/>
            <person name="Salamov A."/>
            <person name="Terry A."/>
            <person name="Shapiro H."/>
            <person name="Lindquist E."/>
            <person name="Kapitonov V.V."/>
            <person name="Jurka J."/>
            <person name="Genikhovich G."/>
            <person name="Grigoriev I.V."/>
            <person name="Lucas S.M."/>
            <person name="Steele R.E."/>
            <person name="Finnerty J.R."/>
            <person name="Technau U."/>
            <person name="Martindale M.Q."/>
            <person name="Rokhsar D.S."/>
        </authorList>
    </citation>
    <scope>NUCLEOTIDE SEQUENCE [LARGE SCALE GENOMIC DNA]</scope>
    <source>
        <strain evidence="4">CH2 X CH6</strain>
    </source>
</reference>
<evidence type="ECO:0000313" key="4">
    <source>
        <dbReference type="Proteomes" id="UP000001593"/>
    </source>
</evidence>
<evidence type="ECO:0000259" key="2">
    <source>
        <dbReference type="Pfam" id="PF01562"/>
    </source>
</evidence>
<protein>
    <recommendedName>
        <fullName evidence="2">Peptidase M12B propeptide domain-containing protein</fullName>
    </recommendedName>
</protein>
<proteinExistence type="predicted"/>
<organism evidence="3 4">
    <name type="scientific">Nematostella vectensis</name>
    <name type="common">Starlet sea anemone</name>
    <dbReference type="NCBI Taxonomy" id="45351"/>
    <lineage>
        <taxon>Eukaryota</taxon>
        <taxon>Metazoa</taxon>
        <taxon>Cnidaria</taxon>
        <taxon>Anthozoa</taxon>
        <taxon>Hexacorallia</taxon>
        <taxon>Actiniaria</taxon>
        <taxon>Edwardsiidae</taxon>
        <taxon>Nematostella</taxon>
    </lineage>
</organism>
<accession>A7SIU8</accession>
<dbReference type="PANTHER" id="PTHR11905:SF256">
    <property type="entry name" value="PEPTIDASE M12B DOMAIN-CONTAINING PROTEIN"/>
    <property type="match status" value="1"/>
</dbReference>
<gene>
    <name evidence="3" type="ORF">NEMVEDRAFT_v1g212945</name>
</gene>
<dbReference type="Pfam" id="PF01562">
    <property type="entry name" value="Pep_M12B_propep"/>
    <property type="match status" value="1"/>
</dbReference>
<keyword evidence="4" id="KW-1185">Reference proteome</keyword>
<dbReference type="eggNOG" id="KOG3538">
    <property type="taxonomic scope" value="Eukaryota"/>
</dbReference>